<evidence type="ECO:0000256" key="4">
    <source>
        <dbReference type="HAMAP-Rule" id="MF_03044"/>
    </source>
</evidence>
<organism evidence="6 7">
    <name type="scientific">Nadsonia fulvescens var. elongata DSM 6958</name>
    <dbReference type="NCBI Taxonomy" id="857566"/>
    <lineage>
        <taxon>Eukaryota</taxon>
        <taxon>Fungi</taxon>
        <taxon>Dikarya</taxon>
        <taxon>Ascomycota</taxon>
        <taxon>Saccharomycotina</taxon>
        <taxon>Dipodascomycetes</taxon>
        <taxon>Dipodascales</taxon>
        <taxon>Dipodascales incertae sedis</taxon>
        <taxon>Nadsonia</taxon>
    </lineage>
</organism>
<keyword evidence="2 4" id="KW-0808">Transferase</keyword>
<comment type="function">
    <text evidence="4">S-adenosyl-L-methionine-dependent methyltransferase that specifically methylates the N(1) position of an adenine present in helix 65 in 25S rRNA.</text>
</comment>
<dbReference type="AlphaFoldDB" id="A0A1E3PT98"/>
<dbReference type="GO" id="GO:0016433">
    <property type="term" value="F:rRNA (adenine) methyltransferase activity"/>
    <property type="evidence" value="ECO:0007669"/>
    <property type="project" value="UniProtKB-UniRule"/>
</dbReference>
<keyword evidence="1 4" id="KW-0489">Methyltransferase</keyword>
<sequence>MAKKKGGLLSMPRSIVSKITRPKIDTIGEKSGVKKMTKSASSKHTRTIIRALHTLMKNKALMEAEIQALSNSLATIESNIALNGGLDVYQKASILGQDVRRGGDSSKILVEWLKELNCKSKSLSMLEVGCLSSKNFCSRCNLFNKIERIDLNSQEPLVKQQDFMKRPYPTGKEEEFDIISLSLVVNFVPIPADRGLMLYKTVKFLSKENLSDDTKCTPCLFFVLPLPCVSNSRYCNEERITQIMNSLGYSLLKRKQATKLIYWLWKYDRKPDMTTIKDKTITSTFKKDQLNPGGNRNNFHIILENKLE</sequence>
<keyword evidence="5" id="KW-0175">Coiled coil</keyword>
<feature type="binding site" evidence="4">
    <location>
        <position position="150"/>
    </location>
    <ligand>
        <name>S-adenosyl-L-methionine</name>
        <dbReference type="ChEBI" id="CHEBI:59789"/>
    </ligand>
</feature>
<dbReference type="STRING" id="857566.A0A1E3PT98"/>
<protein>
    <recommendedName>
        <fullName evidence="4">25S rRNA adenine-N(1) methyltransferase</fullName>
        <ecNumber evidence="4">2.1.1.-</ecNumber>
    </recommendedName>
</protein>
<evidence type="ECO:0000256" key="2">
    <source>
        <dbReference type="ARBA" id="ARBA00022679"/>
    </source>
</evidence>
<dbReference type="PANTHER" id="PTHR21008:SF1">
    <property type="entry name" value="25S RRNA (ADENINE(2142)-N(1))-METHYLTRANSFERASE"/>
    <property type="match status" value="1"/>
</dbReference>
<feature type="binding site" evidence="4">
    <location>
        <position position="129"/>
    </location>
    <ligand>
        <name>S-adenosyl-L-methionine</name>
        <dbReference type="ChEBI" id="CHEBI:59789"/>
    </ligand>
</feature>
<feature type="coiled-coil region" evidence="5">
    <location>
        <begin position="52"/>
        <end position="79"/>
    </location>
</feature>
<name>A0A1E3PT98_9ASCO</name>
<dbReference type="EMBL" id="KV454406">
    <property type="protein sequence ID" value="ODQ68656.1"/>
    <property type="molecule type" value="Genomic_DNA"/>
</dbReference>
<evidence type="ECO:0000313" key="6">
    <source>
        <dbReference type="EMBL" id="ODQ68656.1"/>
    </source>
</evidence>
<dbReference type="HAMAP" id="MF_03044">
    <property type="entry name" value="BMT2"/>
    <property type="match status" value="1"/>
</dbReference>
<evidence type="ECO:0000256" key="1">
    <source>
        <dbReference type="ARBA" id="ARBA00022603"/>
    </source>
</evidence>
<gene>
    <name evidence="4" type="primary">BMT2</name>
    <name evidence="6" type="ORF">NADFUDRAFT_72921</name>
</gene>
<evidence type="ECO:0000256" key="3">
    <source>
        <dbReference type="ARBA" id="ARBA00022691"/>
    </source>
</evidence>
<accession>A0A1E3PT98</accession>
<dbReference type="PANTHER" id="PTHR21008">
    <property type="entry name" value="S-ADENOSYLMETHIONINE SENSOR UPSTREAM OF MTORC1-RELATED"/>
    <property type="match status" value="1"/>
</dbReference>
<keyword evidence="3 4" id="KW-0949">S-adenosyl-L-methionine</keyword>
<dbReference type="EC" id="2.1.1.-" evidence="4"/>
<comment type="subcellular location">
    <subcellularLocation>
        <location evidence="4">Nucleus</location>
        <location evidence="4">Nucleolus</location>
    </subcellularLocation>
</comment>
<dbReference type="InterPro" id="IPR021867">
    <property type="entry name" value="Bmt2/SAMTOR"/>
</dbReference>
<evidence type="ECO:0000256" key="5">
    <source>
        <dbReference type="SAM" id="Coils"/>
    </source>
</evidence>
<evidence type="ECO:0000313" key="7">
    <source>
        <dbReference type="Proteomes" id="UP000095009"/>
    </source>
</evidence>
<keyword evidence="7" id="KW-1185">Reference proteome</keyword>
<dbReference type="Proteomes" id="UP000095009">
    <property type="component" value="Unassembled WGS sequence"/>
</dbReference>
<comment type="similarity">
    <text evidence="4">Belongs to the BMT2 family.</text>
</comment>
<dbReference type="Pfam" id="PF11968">
    <property type="entry name" value="Bmt2"/>
    <property type="match status" value="1"/>
</dbReference>
<dbReference type="OrthoDB" id="5954793at2759"/>
<dbReference type="GO" id="GO:0005730">
    <property type="term" value="C:nucleolus"/>
    <property type="evidence" value="ECO:0007669"/>
    <property type="project" value="UniProtKB-SubCell"/>
</dbReference>
<proteinExistence type="inferred from homology"/>
<keyword evidence="4" id="KW-0539">Nucleus</keyword>
<reference evidence="6 7" key="1">
    <citation type="journal article" date="2016" name="Proc. Natl. Acad. Sci. U.S.A.">
        <title>Comparative genomics of biotechnologically important yeasts.</title>
        <authorList>
            <person name="Riley R."/>
            <person name="Haridas S."/>
            <person name="Wolfe K.H."/>
            <person name="Lopes M.R."/>
            <person name="Hittinger C.T."/>
            <person name="Goeker M."/>
            <person name="Salamov A.A."/>
            <person name="Wisecaver J.H."/>
            <person name="Long T.M."/>
            <person name="Calvey C.H."/>
            <person name="Aerts A.L."/>
            <person name="Barry K.W."/>
            <person name="Choi C."/>
            <person name="Clum A."/>
            <person name="Coughlan A.Y."/>
            <person name="Deshpande S."/>
            <person name="Douglass A.P."/>
            <person name="Hanson S.J."/>
            <person name="Klenk H.-P."/>
            <person name="LaButti K.M."/>
            <person name="Lapidus A."/>
            <person name="Lindquist E.A."/>
            <person name="Lipzen A.M."/>
            <person name="Meier-Kolthoff J.P."/>
            <person name="Ohm R.A."/>
            <person name="Otillar R.P."/>
            <person name="Pangilinan J.L."/>
            <person name="Peng Y."/>
            <person name="Rokas A."/>
            <person name="Rosa C.A."/>
            <person name="Scheuner C."/>
            <person name="Sibirny A.A."/>
            <person name="Slot J.C."/>
            <person name="Stielow J.B."/>
            <person name="Sun H."/>
            <person name="Kurtzman C.P."/>
            <person name="Blackwell M."/>
            <person name="Grigoriev I.V."/>
            <person name="Jeffries T.W."/>
        </authorList>
    </citation>
    <scope>NUCLEOTIDE SEQUENCE [LARGE SCALE GENOMIC DNA]</scope>
    <source>
        <strain evidence="6 7">DSM 6958</strain>
    </source>
</reference>